<proteinExistence type="predicted"/>
<sequence>MKRLLLLLSLLLFGYAASAQQNQFSMQVMHFNESRGDFEHGKLLEIPYSKMVLVENSLNSSSGFGLQLNFHGHRVTVDQMETMADGSVQVVLRREDGRNFYGFKPTIKAILVR</sequence>
<name>A0ABY2WKQ3_9FLAO</name>
<feature type="chain" id="PRO_5046288319" evidence="1">
    <location>
        <begin position="20"/>
        <end position="113"/>
    </location>
</feature>
<gene>
    <name evidence="2" type="ORF">FGG15_14690</name>
</gene>
<feature type="signal peptide" evidence="1">
    <location>
        <begin position="1"/>
        <end position="19"/>
    </location>
</feature>
<dbReference type="RefSeq" id="WP_138837541.1">
    <property type="nucleotide sequence ID" value="NZ_VCNI01000002.1"/>
</dbReference>
<keyword evidence="1" id="KW-0732">Signal</keyword>
<reference evidence="2 3" key="1">
    <citation type="submission" date="2019-05" db="EMBL/GenBank/DDBJ databases">
        <title>Flagellimonas sp. AsT0115, sp. nov., isolated from a marine red algae, Asparagopsis taxiformis.</title>
        <authorList>
            <person name="Kim J."/>
            <person name="Jeong S.E."/>
            <person name="Jeon C.O."/>
        </authorList>
    </citation>
    <scope>NUCLEOTIDE SEQUENCE [LARGE SCALE GENOMIC DNA]</scope>
    <source>
        <strain evidence="2 3">AsT0115</strain>
    </source>
</reference>
<comment type="caution">
    <text evidence="2">The sequence shown here is derived from an EMBL/GenBank/DDBJ whole genome shotgun (WGS) entry which is preliminary data.</text>
</comment>
<organism evidence="2 3">
    <name type="scientific">Flagellimonas algicola</name>
    <dbReference type="NCBI Taxonomy" id="2583815"/>
    <lineage>
        <taxon>Bacteria</taxon>
        <taxon>Pseudomonadati</taxon>
        <taxon>Bacteroidota</taxon>
        <taxon>Flavobacteriia</taxon>
        <taxon>Flavobacteriales</taxon>
        <taxon>Flavobacteriaceae</taxon>
        <taxon>Flagellimonas</taxon>
    </lineage>
</organism>
<keyword evidence="3" id="KW-1185">Reference proteome</keyword>
<evidence type="ECO:0000256" key="1">
    <source>
        <dbReference type="SAM" id="SignalP"/>
    </source>
</evidence>
<dbReference type="EMBL" id="VCNI01000002">
    <property type="protein sequence ID" value="TMU55418.1"/>
    <property type="molecule type" value="Genomic_DNA"/>
</dbReference>
<accession>A0ABY2WKQ3</accession>
<protein>
    <submittedName>
        <fullName evidence="2">Uncharacterized protein</fullName>
    </submittedName>
</protein>
<evidence type="ECO:0000313" key="3">
    <source>
        <dbReference type="Proteomes" id="UP000751614"/>
    </source>
</evidence>
<evidence type="ECO:0000313" key="2">
    <source>
        <dbReference type="EMBL" id="TMU55418.1"/>
    </source>
</evidence>
<dbReference type="Proteomes" id="UP000751614">
    <property type="component" value="Unassembled WGS sequence"/>
</dbReference>